<comment type="caution">
    <text evidence="3">The sequence shown here is derived from an EMBL/GenBank/DDBJ whole genome shotgun (WGS) entry which is preliminary data.</text>
</comment>
<dbReference type="EMBL" id="JACAZI010000005">
    <property type="protein sequence ID" value="KAF7359874.1"/>
    <property type="molecule type" value="Genomic_DNA"/>
</dbReference>
<evidence type="ECO:0000256" key="2">
    <source>
        <dbReference type="SAM" id="SignalP"/>
    </source>
</evidence>
<accession>A0A8H7D2N7</accession>
<reference evidence="3" key="1">
    <citation type="submission" date="2020-05" db="EMBL/GenBank/DDBJ databases">
        <title>Mycena genomes resolve the evolution of fungal bioluminescence.</title>
        <authorList>
            <person name="Tsai I.J."/>
        </authorList>
    </citation>
    <scope>NUCLEOTIDE SEQUENCE</scope>
    <source>
        <strain evidence="3">CCC161011</strain>
    </source>
</reference>
<dbReference type="Proteomes" id="UP000620124">
    <property type="component" value="Unassembled WGS sequence"/>
</dbReference>
<keyword evidence="2" id="KW-0732">Signal</keyword>
<feature type="transmembrane region" description="Helical" evidence="1">
    <location>
        <begin position="200"/>
        <end position="220"/>
    </location>
</feature>
<feature type="chain" id="PRO_5034749174" evidence="2">
    <location>
        <begin position="20"/>
        <end position="355"/>
    </location>
</feature>
<keyword evidence="1" id="KW-0812">Transmembrane</keyword>
<evidence type="ECO:0000313" key="3">
    <source>
        <dbReference type="EMBL" id="KAF7359874.1"/>
    </source>
</evidence>
<name>A0A8H7D2N7_9AGAR</name>
<evidence type="ECO:0000313" key="4">
    <source>
        <dbReference type="Proteomes" id="UP000620124"/>
    </source>
</evidence>
<proteinExistence type="predicted"/>
<organism evidence="3 4">
    <name type="scientific">Mycena venus</name>
    <dbReference type="NCBI Taxonomy" id="2733690"/>
    <lineage>
        <taxon>Eukaryota</taxon>
        <taxon>Fungi</taxon>
        <taxon>Dikarya</taxon>
        <taxon>Basidiomycota</taxon>
        <taxon>Agaricomycotina</taxon>
        <taxon>Agaricomycetes</taxon>
        <taxon>Agaricomycetidae</taxon>
        <taxon>Agaricales</taxon>
        <taxon>Marasmiineae</taxon>
        <taxon>Mycenaceae</taxon>
        <taxon>Mycena</taxon>
    </lineage>
</organism>
<dbReference type="OrthoDB" id="3076184at2759"/>
<keyword evidence="4" id="KW-1185">Reference proteome</keyword>
<evidence type="ECO:0000256" key="1">
    <source>
        <dbReference type="SAM" id="Phobius"/>
    </source>
</evidence>
<keyword evidence="1" id="KW-0472">Membrane</keyword>
<dbReference type="AlphaFoldDB" id="A0A8H7D2N7"/>
<feature type="signal peptide" evidence="2">
    <location>
        <begin position="1"/>
        <end position="19"/>
    </location>
</feature>
<protein>
    <submittedName>
        <fullName evidence="3">Uncharacterized protein</fullName>
    </submittedName>
</protein>
<sequence>MRVLFVLLVLPTLWAVGRAGESNALDDCQPEDLGGSALQETSLANGIMCLYPDAGPCGYFTNNGSLHPGSSLLCPAATKGFGKVISAGSDVLDDCQPEDLGGSALEKNGLVSGGFGCQYPVAGQCSYSTSLEWVIDPGRHIMSPDSYTHLYSVNRNQPNESASDEYGDRFDIREFLAVLSNTSGVSGGTTKKHGIPPGTVAGIAVSVVILLICFTVAVFWRCRRRRLQHRGPKLPYKETIAPFHIGGPRGIDDSSITRLHPQTELLTAREKMVHLQDGEKSTDAEAGGASSIHRIWRQLSARSVSPRPPPDLEAQLHTAREQIHMIAARMNALEEAHADSGLGMVRDHEAPPMYH</sequence>
<keyword evidence="1" id="KW-1133">Transmembrane helix</keyword>
<gene>
    <name evidence="3" type="ORF">MVEN_00713000</name>
</gene>